<protein>
    <recommendedName>
        <fullName evidence="4">Peptidase S1 domain-containing protein</fullName>
    </recommendedName>
</protein>
<dbReference type="SMART" id="SM00020">
    <property type="entry name" value="Tryp_SPc"/>
    <property type="match status" value="1"/>
</dbReference>
<dbReference type="GO" id="GO:0006508">
    <property type="term" value="P:proteolysis"/>
    <property type="evidence" value="ECO:0007669"/>
    <property type="project" value="InterPro"/>
</dbReference>
<evidence type="ECO:0000256" key="3">
    <source>
        <dbReference type="PROSITE-ProRule" id="PRU00124"/>
    </source>
</evidence>
<dbReference type="Pfam" id="PF00057">
    <property type="entry name" value="Ldl_recept_a"/>
    <property type="match status" value="2"/>
</dbReference>
<dbReference type="GO" id="GO:0004252">
    <property type="term" value="F:serine-type endopeptidase activity"/>
    <property type="evidence" value="ECO:0007669"/>
    <property type="project" value="InterPro"/>
</dbReference>
<comment type="caution">
    <text evidence="3">Lacks conserved residue(s) required for the propagation of feature annotation.</text>
</comment>
<comment type="caution">
    <text evidence="5">The sequence shown here is derived from an EMBL/GenBank/DDBJ whole genome shotgun (WGS) entry which is preliminary data.</text>
</comment>
<reference evidence="5" key="1">
    <citation type="submission" date="2021-06" db="EMBL/GenBank/DDBJ databases">
        <authorList>
            <person name="Hodson N. C."/>
            <person name="Mongue J. A."/>
            <person name="Jaron S. K."/>
        </authorList>
    </citation>
    <scope>NUCLEOTIDE SEQUENCE</scope>
</reference>
<dbReference type="CDD" id="cd00112">
    <property type="entry name" value="LDLa"/>
    <property type="match status" value="2"/>
</dbReference>
<dbReference type="InterPro" id="IPR002172">
    <property type="entry name" value="LDrepeatLR_classA_rpt"/>
</dbReference>
<dbReference type="GO" id="GO:0004672">
    <property type="term" value="F:protein kinase activity"/>
    <property type="evidence" value="ECO:0007669"/>
    <property type="project" value="InterPro"/>
</dbReference>
<dbReference type="SMART" id="SM00192">
    <property type="entry name" value="LDLa"/>
    <property type="match status" value="2"/>
</dbReference>
<evidence type="ECO:0000259" key="4">
    <source>
        <dbReference type="PROSITE" id="PS50240"/>
    </source>
</evidence>
<proteinExistence type="inferred from homology"/>
<dbReference type="PROSITE" id="PS50240">
    <property type="entry name" value="TRYPSIN_DOM"/>
    <property type="match status" value="1"/>
</dbReference>
<dbReference type="InterPro" id="IPR001245">
    <property type="entry name" value="Ser-Thr/Tyr_kinase_cat_dom"/>
</dbReference>
<dbReference type="OrthoDB" id="2019384at2759"/>
<keyword evidence="6" id="KW-1185">Reference proteome</keyword>
<dbReference type="PANTHER" id="PTHR24256">
    <property type="entry name" value="TRYPTASE-RELATED"/>
    <property type="match status" value="1"/>
</dbReference>
<dbReference type="Pfam" id="PF00089">
    <property type="entry name" value="Trypsin"/>
    <property type="match status" value="1"/>
</dbReference>
<dbReference type="Pfam" id="PF07714">
    <property type="entry name" value="PK_Tyr_Ser-Thr"/>
    <property type="match status" value="1"/>
</dbReference>
<evidence type="ECO:0000256" key="1">
    <source>
        <dbReference type="ARBA" id="ARBA00023157"/>
    </source>
</evidence>
<accession>A0A8J2NZM7</accession>
<dbReference type="AlphaFoldDB" id="A0A8J2NZM7"/>
<feature type="domain" description="Peptidase S1" evidence="4">
    <location>
        <begin position="7"/>
        <end position="231"/>
    </location>
</feature>
<dbReference type="EMBL" id="CAJVCH010057956">
    <property type="protein sequence ID" value="CAG7719014.1"/>
    <property type="molecule type" value="Genomic_DNA"/>
</dbReference>
<evidence type="ECO:0000313" key="6">
    <source>
        <dbReference type="Proteomes" id="UP000708208"/>
    </source>
</evidence>
<organism evidence="5 6">
    <name type="scientific">Allacma fusca</name>
    <dbReference type="NCBI Taxonomy" id="39272"/>
    <lineage>
        <taxon>Eukaryota</taxon>
        <taxon>Metazoa</taxon>
        <taxon>Ecdysozoa</taxon>
        <taxon>Arthropoda</taxon>
        <taxon>Hexapoda</taxon>
        <taxon>Collembola</taxon>
        <taxon>Symphypleona</taxon>
        <taxon>Sminthuridae</taxon>
        <taxon>Allacma</taxon>
    </lineage>
</organism>
<keyword evidence="1" id="KW-1015">Disulfide bond</keyword>
<dbReference type="InterPro" id="IPR051487">
    <property type="entry name" value="Ser/Thr_Proteases_Immune/Dev"/>
</dbReference>
<comment type="similarity">
    <text evidence="2">Belongs to the peptidase S1 family. CLIP subfamily.</text>
</comment>
<dbReference type="InterPro" id="IPR001254">
    <property type="entry name" value="Trypsin_dom"/>
</dbReference>
<dbReference type="Proteomes" id="UP000708208">
    <property type="component" value="Unassembled WGS sequence"/>
</dbReference>
<name>A0A8J2NZM7_9HEXA</name>
<evidence type="ECO:0000256" key="2">
    <source>
        <dbReference type="ARBA" id="ARBA00024195"/>
    </source>
</evidence>
<dbReference type="PROSITE" id="PS50068">
    <property type="entry name" value="LDLRA_2"/>
    <property type="match status" value="2"/>
</dbReference>
<gene>
    <name evidence="5" type="ORF">AFUS01_LOCUS8362</name>
</gene>
<evidence type="ECO:0000313" key="5">
    <source>
        <dbReference type="EMBL" id="CAG7719014.1"/>
    </source>
</evidence>
<sequence>MTCFPAVYDGVTSPSFDAYFVRLESPPGTCRCSAALLTAFVALTSAHCIIGLSLVNISIASHDKYENGQNKTQNVKQVIIHDNFIEGTFENDIALLVLTEGLDRDNDKYSVLLPKRNTNYIDTVEFVNWVIGISNLDPFTTINFLNMRRTNLFDNRVCKKAYPAITDKHVCANTRGLRFRGDCNGFLICYDKYLDDYLCGIISVGNNYIHETMTLFTNVQSSMGWIHASIMKLRTQNPCRKDGFQCNISNACIRQKLVCDGRNDCGSRDNSDEENCKDVNGCHWSQHGCRKGNQCIPGHLKCNGNLDCKDVSDKASMALASDRIVKIYEEIYKIMMRCWEFEPEMRPDFKHIEDMLRTLFQFPSSPDYCEISV</sequence>